<organism evidence="1">
    <name type="scientific">Oryctolagus cuniculus</name>
    <name type="common">Rabbit</name>
    <dbReference type="NCBI Taxonomy" id="9986"/>
    <lineage>
        <taxon>Eukaryota</taxon>
        <taxon>Metazoa</taxon>
        <taxon>Chordata</taxon>
        <taxon>Craniata</taxon>
        <taxon>Vertebrata</taxon>
        <taxon>Euteleostomi</taxon>
        <taxon>Mammalia</taxon>
        <taxon>Eutheria</taxon>
        <taxon>Euarchontoglires</taxon>
        <taxon>Glires</taxon>
        <taxon>Lagomorpha</taxon>
        <taxon>Leporidae</taxon>
        <taxon>Oryctolagus</taxon>
    </lineage>
</organism>
<protein>
    <submittedName>
        <fullName evidence="1">Alkaline phosphatase</fullName>
        <ecNumber evidence="1">3.1.3.1</ecNumber>
    </submittedName>
</protein>
<evidence type="ECO:0000313" key="1">
    <source>
        <dbReference type="PIR" id="S13898"/>
    </source>
</evidence>
<dbReference type="PIR" id="S13898">
    <property type="entry name" value="S13898"/>
</dbReference>
<dbReference type="GO" id="GO:0004035">
    <property type="term" value="F:alkaline phosphatase activity"/>
    <property type="evidence" value="ECO:0007669"/>
    <property type="project" value="UniProtKB-EC"/>
</dbReference>
<sequence>VIPEEEEDPNFWNRQA</sequence>
<keyword id="KW-0903">Direct protein sequencing</keyword>
<dbReference type="AlphaFoldDB" id="Q7M2K8"/>
<proteinExistence type="evidence at protein level"/>
<name>Q7M2K8_RABIT</name>
<accession>Q7M2K8</accession>
<reference evidence="1" key="1">
    <citation type="journal article" date="1991" name="Arch. Biochem. Biophys.">
        <title>Purification and partial characterization of intestinal-like alkaline phosphatase in rabbit kidney.</title>
        <authorList>
            <person name="Fujimori-Arai Y."/>
            <person name="Koyama I."/>
            <person name="Hirano K."/>
            <person name="Sakagishi Y."/>
            <person name="Komoda T."/>
        </authorList>
    </citation>
    <scope>PROTEIN SEQUENCE</scope>
</reference>
<dbReference type="EC" id="3.1.3.1" evidence="1"/>